<dbReference type="PROSITE" id="PS50006">
    <property type="entry name" value="FHA_DOMAIN"/>
    <property type="match status" value="1"/>
</dbReference>
<evidence type="ECO:0000313" key="4">
    <source>
        <dbReference type="Proteomes" id="UP000886595"/>
    </source>
</evidence>
<organism evidence="3 4">
    <name type="scientific">Brassica carinata</name>
    <name type="common">Ethiopian mustard</name>
    <name type="synonym">Abyssinian cabbage</name>
    <dbReference type="NCBI Taxonomy" id="52824"/>
    <lineage>
        <taxon>Eukaryota</taxon>
        <taxon>Viridiplantae</taxon>
        <taxon>Streptophyta</taxon>
        <taxon>Embryophyta</taxon>
        <taxon>Tracheophyta</taxon>
        <taxon>Spermatophyta</taxon>
        <taxon>Magnoliopsida</taxon>
        <taxon>eudicotyledons</taxon>
        <taxon>Gunneridae</taxon>
        <taxon>Pentapetalae</taxon>
        <taxon>rosids</taxon>
        <taxon>malvids</taxon>
        <taxon>Brassicales</taxon>
        <taxon>Brassicaceae</taxon>
        <taxon>Brassiceae</taxon>
        <taxon>Brassica</taxon>
    </lineage>
</organism>
<dbReference type="GO" id="GO:0002151">
    <property type="term" value="F:G-quadruplex RNA binding"/>
    <property type="evidence" value="ECO:0007669"/>
    <property type="project" value="InterPro"/>
</dbReference>
<evidence type="ECO:0000313" key="3">
    <source>
        <dbReference type="EMBL" id="KAG2254368.1"/>
    </source>
</evidence>
<dbReference type="OrthoDB" id="10262769at2759"/>
<feature type="compositionally biased region" description="Polar residues" evidence="1">
    <location>
        <begin position="308"/>
        <end position="317"/>
    </location>
</feature>
<proteinExistence type="predicted"/>
<dbReference type="GO" id="GO:0045944">
    <property type="term" value="P:positive regulation of transcription by RNA polymerase II"/>
    <property type="evidence" value="ECO:0007669"/>
    <property type="project" value="TreeGrafter"/>
</dbReference>
<reference evidence="3 4" key="1">
    <citation type="submission" date="2020-02" db="EMBL/GenBank/DDBJ databases">
        <authorList>
            <person name="Ma Q."/>
            <person name="Huang Y."/>
            <person name="Song X."/>
            <person name="Pei D."/>
        </authorList>
    </citation>
    <scope>NUCLEOTIDE SEQUENCE [LARGE SCALE GENOMIC DNA]</scope>
    <source>
        <strain evidence="3">Sxm20200214</strain>
        <tissue evidence="3">Leaf</tissue>
    </source>
</reference>
<dbReference type="InterPro" id="IPR025999">
    <property type="entry name" value="MCRS_N"/>
</dbReference>
<dbReference type="InterPro" id="IPR008984">
    <property type="entry name" value="SMAD_FHA_dom_sf"/>
</dbReference>
<protein>
    <recommendedName>
        <fullName evidence="2">FHA domain-containing protein</fullName>
    </recommendedName>
</protein>
<dbReference type="GO" id="GO:0031011">
    <property type="term" value="C:Ino80 complex"/>
    <property type="evidence" value="ECO:0007669"/>
    <property type="project" value="InterPro"/>
</dbReference>
<keyword evidence="4" id="KW-1185">Reference proteome</keyword>
<dbReference type="PANTHER" id="PTHR13233">
    <property type="entry name" value="MICROSPHERULE PROTEIN 1"/>
    <property type="match status" value="1"/>
</dbReference>
<dbReference type="PANTHER" id="PTHR13233:SF8">
    <property type="entry name" value="FORKHEAD-ASSOCIATED (FHA) DOMAIN-CONTAINING PROTEIN"/>
    <property type="match status" value="1"/>
</dbReference>
<feature type="domain" description="FHA" evidence="2">
    <location>
        <begin position="458"/>
        <end position="514"/>
    </location>
</feature>
<feature type="region of interest" description="Disordered" evidence="1">
    <location>
        <begin position="270"/>
        <end position="317"/>
    </location>
</feature>
<dbReference type="SMART" id="SM00240">
    <property type="entry name" value="FHA"/>
    <property type="match status" value="1"/>
</dbReference>
<dbReference type="InterPro" id="IPR000253">
    <property type="entry name" value="FHA_dom"/>
</dbReference>
<dbReference type="GO" id="GO:0044545">
    <property type="term" value="C:NSL complex"/>
    <property type="evidence" value="ECO:0007669"/>
    <property type="project" value="TreeGrafter"/>
</dbReference>
<sequence length="553" mass="63002">MASHWIPEDDFRLRKSIENGASLESLAKGAVKFSRRFTLSELRDRWHSLLYNPHVTSLSSSVAFDHMYSDQFLPQNHHNHHHHRTPVRSQYYTACKRRRLEEMYPPSNDDNNVINEDLDHVAFGEHAFEGSEYFDLELDAVDLAIIQNSFPGIDDDDGGMVNQLFNDCDVSDTTTAAKALEEFLLQQDSEDPMFQSFNETTSVSHDQAETWIDPEFLPSQPEIYCHSATSLPDWDPHPEVINGAIICTLNKESDEIPDNDDIDFTLYTKKARNPSSSSSQRKHMRPPPYPNRGSSSSSPSKARGNNDMLHSSGTGGSVVTEQASCSNAFKASYTEKATSSFTTTTSTSQQHYEQTLSSVMDINNPMLQEEEDNNEIESDEDLPSYSDVEAMILDMDLEPIGQDRYELEASRYRNEEVARMIMRLEQSSKSYINRNITSHEAFAMLYGSSKHYINKPEVLLGRATGEYRVDIDLAKSGSWKKVSRRQAIIKLKKDGCFVIKNLGKFSIWINEKEVQHGEIVNLRNNSLIQIREMSFVFDTNEKAVKRYLDGIHK</sequence>
<name>A0A8X7PNU6_BRACI</name>
<dbReference type="InterPro" id="IPR037912">
    <property type="entry name" value="MCRS1"/>
</dbReference>
<evidence type="ECO:0000256" key="1">
    <source>
        <dbReference type="SAM" id="MobiDB-lite"/>
    </source>
</evidence>
<dbReference type="Proteomes" id="UP000886595">
    <property type="component" value="Unassembled WGS sequence"/>
</dbReference>
<evidence type="ECO:0000259" key="2">
    <source>
        <dbReference type="PROSITE" id="PS50006"/>
    </source>
</evidence>
<accession>A0A8X7PNU6</accession>
<comment type="caution">
    <text evidence="3">The sequence shown here is derived from an EMBL/GenBank/DDBJ whole genome shotgun (WGS) entry which is preliminary data.</text>
</comment>
<dbReference type="Pfam" id="PF00498">
    <property type="entry name" value="FHA"/>
    <property type="match status" value="1"/>
</dbReference>
<feature type="compositionally biased region" description="Low complexity" evidence="1">
    <location>
        <begin position="291"/>
        <end position="300"/>
    </location>
</feature>
<dbReference type="EMBL" id="JAAMPC010000016">
    <property type="protein sequence ID" value="KAG2254368.1"/>
    <property type="molecule type" value="Genomic_DNA"/>
</dbReference>
<dbReference type="SUPFAM" id="SSF49879">
    <property type="entry name" value="SMAD/FHA domain"/>
    <property type="match status" value="1"/>
</dbReference>
<dbReference type="Pfam" id="PF13325">
    <property type="entry name" value="MCRS_N"/>
    <property type="match status" value="1"/>
</dbReference>
<dbReference type="Gene3D" id="2.60.200.20">
    <property type="match status" value="1"/>
</dbReference>
<dbReference type="GO" id="GO:0071339">
    <property type="term" value="C:MLL1 complex"/>
    <property type="evidence" value="ECO:0007669"/>
    <property type="project" value="InterPro"/>
</dbReference>
<gene>
    <name evidence="3" type="ORF">Bca52824_084504</name>
</gene>
<dbReference type="AlphaFoldDB" id="A0A8X7PNU6"/>